<dbReference type="SUPFAM" id="SSF53167">
    <property type="entry name" value="Purine and uridine phosphorylases"/>
    <property type="match status" value="1"/>
</dbReference>
<dbReference type="RefSeq" id="XP_001265936.1">
    <property type="nucleotide sequence ID" value="XM_001265935.1"/>
</dbReference>
<dbReference type="GO" id="GO:0009116">
    <property type="term" value="P:nucleoside metabolic process"/>
    <property type="evidence" value="ECO:0007669"/>
    <property type="project" value="InterPro"/>
</dbReference>
<dbReference type="STRING" id="331117.A1CZ69"/>
<proteinExistence type="predicted"/>
<dbReference type="OrthoDB" id="1577640at2759"/>
<organism evidence="2 3">
    <name type="scientific">Neosartorya fischeri (strain ATCC 1020 / DSM 3700 / CBS 544.65 / FGSC A1164 / JCM 1740 / NRRL 181 / WB 181)</name>
    <name type="common">Aspergillus fischerianus</name>
    <dbReference type="NCBI Taxonomy" id="331117"/>
    <lineage>
        <taxon>Eukaryota</taxon>
        <taxon>Fungi</taxon>
        <taxon>Dikarya</taxon>
        <taxon>Ascomycota</taxon>
        <taxon>Pezizomycotina</taxon>
        <taxon>Eurotiomycetes</taxon>
        <taxon>Eurotiomycetidae</taxon>
        <taxon>Eurotiales</taxon>
        <taxon>Aspergillaceae</taxon>
        <taxon>Aspergillus</taxon>
        <taxon>Aspergillus subgen. Fumigati</taxon>
    </lineage>
</organism>
<dbReference type="HOGENOM" id="CLU_000288_34_22_1"/>
<name>A1CZ69_NEOFI</name>
<sequence length="314" mass="34319">MAAAKLVLDNIHPTLSQPPQDHNTYVLGDINGHNVVVACLPSGVYGTTAAAVVGSQMLSTYHKIRFGLLVGIGGGVPSASVDIRLGDVVVSSPTGVLPGVVQYDFGKTMESGRIERIGSLNLPHPALLTALSAVRSNHMMTSPKFWIYVSEILRSREQHDDEEPSIFPYPGQEHDVLFRANYRHLDSEPDCWSCDWTQAVGRRQRLSKSPKVHYGLIASGNQVMKDGHTRDSLARELGIICFEMEAAGLMNHFPCLVIRGICDYADSHKNKNWQGYAALTAAAYARELLSAISSIHPEPGTRMDSRVQVPGQCM</sequence>
<evidence type="ECO:0000313" key="3">
    <source>
        <dbReference type="Proteomes" id="UP000006702"/>
    </source>
</evidence>
<accession>A1CZ69</accession>
<feature type="domain" description="Nucleoside phosphorylase" evidence="1">
    <location>
        <begin position="20"/>
        <end position="274"/>
    </location>
</feature>
<dbReference type="InterPro" id="IPR000845">
    <property type="entry name" value="Nucleoside_phosphorylase_d"/>
</dbReference>
<dbReference type="AlphaFoldDB" id="A1CZ69"/>
<dbReference type="PANTHER" id="PTHR46082:SF11">
    <property type="entry name" value="AAA+ ATPASE DOMAIN-CONTAINING PROTEIN-RELATED"/>
    <property type="match status" value="1"/>
</dbReference>
<dbReference type="Gene3D" id="3.40.50.1580">
    <property type="entry name" value="Nucleoside phosphorylase domain"/>
    <property type="match status" value="1"/>
</dbReference>
<reference evidence="3" key="1">
    <citation type="journal article" date="2008" name="PLoS Genet.">
        <title>Genomic islands in the pathogenic filamentous fungus Aspergillus fumigatus.</title>
        <authorList>
            <person name="Fedorova N.D."/>
            <person name="Khaldi N."/>
            <person name="Joardar V.S."/>
            <person name="Maiti R."/>
            <person name="Amedeo P."/>
            <person name="Anderson M.J."/>
            <person name="Crabtree J."/>
            <person name="Silva J.C."/>
            <person name="Badger J.H."/>
            <person name="Albarraq A."/>
            <person name="Angiuoli S."/>
            <person name="Bussey H."/>
            <person name="Bowyer P."/>
            <person name="Cotty P.J."/>
            <person name="Dyer P.S."/>
            <person name="Egan A."/>
            <person name="Galens K."/>
            <person name="Fraser-Liggett C.M."/>
            <person name="Haas B.J."/>
            <person name="Inman J.M."/>
            <person name="Kent R."/>
            <person name="Lemieux S."/>
            <person name="Malavazi I."/>
            <person name="Orvis J."/>
            <person name="Roemer T."/>
            <person name="Ronning C.M."/>
            <person name="Sundaram J.P."/>
            <person name="Sutton G."/>
            <person name="Turner G."/>
            <person name="Venter J.C."/>
            <person name="White O.R."/>
            <person name="Whitty B.R."/>
            <person name="Youngman P."/>
            <person name="Wolfe K.H."/>
            <person name="Goldman G.H."/>
            <person name="Wortman J.R."/>
            <person name="Jiang B."/>
            <person name="Denning D.W."/>
            <person name="Nierman W.C."/>
        </authorList>
    </citation>
    <scope>NUCLEOTIDE SEQUENCE [LARGE SCALE GENOMIC DNA]</scope>
    <source>
        <strain evidence="3">ATCC 1020 / DSM 3700 / CBS 544.65 / FGSC A1164 / JCM 1740 / NRRL 181 / WB 181</strain>
    </source>
</reference>
<dbReference type="eggNOG" id="KOG4177">
    <property type="taxonomic scope" value="Eukaryota"/>
</dbReference>
<dbReference type="PANTHER" id="PTHR46082">
    <property type="entry name" value="ATP/GTP-BINDING PROTEIN-RELATED"/>
    <property type="match status" value="1"/>
</dbReference>
<dbReference type="GO" id="GO:0003824">
    <property type="term" value="F:catalytic activity"/>
    <property type="evidence" value="ECO:0007669"/>
    <property type="project" value="InterPro"/>
</dbReference>
<dbReference type="InterPro" id="IPR053137">
    <property type="entry name" value="NLR-like"/>
</dbReference>
<dbReference type="Proteomes" id="UP000006702">
    <property type="component" value="Unassembled WGS sequence"/>
</dbReference>
<protein>
    <recommendedName>
        <fullName evidence="1">Nucleoside phosphorylase domain-containing protein</fullName>
    </recommendedName>
</protein>
<dbReference type="InterPro" id="IPR035994">
    <property type="entry name" value="Nucleoside_phosphorylase_sf"/>
</dbReference>
<dbReference type="Pfam" id="PF01048">
    <property type="entry name" value="PNP_UDP_1"/>
    <property type="match status" value="1"/>
</dbReference>
<evidence type="ECO:0000259" key="1">
    <source>
        <dbReference type="Pfam" id="PF01048"/>
    </source>
</evidence>
<dbReference type="GeneID" id="4593168"/>
<dbReference type="OMA" id="ANCDRSK"/>
<dbReference type="EMBL" id="DS027686">
    <property type="protein sequence ID" value="EAW24039.1"/>
    <property type="molecule type" value="Genomic_DNA"/>
</dbReference>
<evidence type="ECO:0000313" key="2">
    <source>
        <dbReference type="EMBL" id="EAW24039.1"/>
    </source>
</evidence>
<gene>
    <name evidence="2" type="ORF">NFIA_036110</name>
</gene>
<dbReference type="VEuPathDB" id="FungiDB:NFIA_036110"/>
<keyword evidence="3" id="KW-1185">Reference proteome</keyword>
<dbReference type="KEGG" id="nfi:NFIA_036110"/>